<dbReference type="GO" id="GO:0032259">
    <property type="term" value="P:methylation"/>
    <property type="evidence" value="ECO:0007669"/>
    <property type="project" value="UniProtKB-KW"/>
</dbReference>
<evidence type="ECO:0000256" key="4">
    <source>
        <dbReference type="ARBA" id="ARBA00022679"/>
    </source>
</evidence>
<dbReference type="Gene3D" id="1.10.1020.10">
    <property type="entry name" value="Adenine-specific Methyltransferase, Domain 2"/>
    <property type="match status" value="1"/>
</dbReference>
<dbReference type="EMBL" id="NRJF01000053">
    <property type="protein sequence ID" value="RIY36842.1"/>
    <property type="molecule type" value="Genomic_DNA"/>
</dbReference>
<proteinExistence type="inferred from homology"/>
<dbReference type="AlphaFoldDB" id="A0A3A1YFA9"/>
<protein>
    <recommendedName>
        <fullName evidence="2">site-specific DNA-methyltransferase (adenine-specific)</fullName>
        <ecNumber evidence="2">2.1.1.72</ecNumber>
    </recommendedName>
</protein>
<dbReference type="OrthoDB" id="9805629at2"/>
<dbReference type="SUPFAM" id="SSF53335">
    <property type="entry name" value="S-adenosyl-L-methionine-dependent methyltransferases"/>
    <property type="match status" value="1"/>
</dbReference>
<dbReference type="InterPro" id="IPR012327">
    <property type="entry name" value="MeTrfase_D12"/>
</dbReference>
<evidence type="ECO:0000256" key="1">
    <source>
        <dbReference type="ARBA" id="ARBA00006594"/>
    </source>
</evidence>
<evidence type="ECO:0000256" key="2">
    <source>
        <dbReference type="ARBA" id="ARBA00011900"/>
    </source>
</evidence>
<dbReference type="InterPro" id="IPR023095">
    <property type="entry name" value="Ade_MeTrfase_dom_2"/>
</dbReference>
<sequence length="138" mass="16283">MDNNTRLIELLQFLQTQSYEDLIKEIESKIIDYGFSDTHTHGYEYYHCQSSNGVGSYNKKAFQCLKQDYNQHPEPLLFLLLIIFGFNNQIRFNRKGEFNIPVGKRDFNASLRRKLQLFCHRLKNKNPVLCSKCTKTIP</sequence>
<keyword evidence="4" id="KW-0808">Transferase</keyword>
<dbReference type="GO" id="GO:1904047">
    <property type="term" value="F:S-adenosyl-L-methionine binding"/>
    <property type="evidence" value="ECO:0007669"/>
    <property type="project" value="TreeGrafter"/>
</dbReference>
<keyword evidence="8" id="KW-1185">Reference proteome</keyword>
<evidence type="ECO:0000313" key="7">
    <source>
        <dbReference type="EMBL" id="RIY36842.1"/>
    </source>
</evidence>
<name>A0A3A1YFA9_9GAMM</name>
<reference evidence="7 8" key="1">
    <citation type="submission" date="2017-08" db="EMBL/GenBank/DDBJ databases">
        <title>Reclassification of Bisgaard taxon 37 and 44.</title>
        <authorList>
            <person name="Christensen H."/>
        </authorList>
    </citation>
    <scope>NUCLEOTIDE SEQUENCE [LARGE SCALE GENOMIC DNA]</scope>
    <source>
        <strain evidence="7 8">EEAB3T1</strain>
    </source>
</reference>
<comment type="catalytic activity">
    <reaction evidence="6">
        <text>a 2'-deoxyadenosine in DNA + S-adenosyl-L-methionine = an N(6)-methyl-2'-deoxyadenosine in DNA + S-adenosyl-L-homocysteine + H(+)</text>
        <dbReference type="Rhea" id="RHEA:15197"/>
        <dbReference type="Rhea" id="RHEA-COMP:12418"/>
        <dbReference type="Rhea" id="RHEA-COMP:12419"/>
        <dbReference type="ChEBI" id="CHEBI:15378"/>
        <dbReference type="ChEBI" id="CHEBI:57856"/>
        <dbReference type="ChEBI" id="CHEBI:59789"/>
        <dbReference type="ChEBI" id="CHEBI:90615"/>
        <dbReference type="ChEBI" id="CHEBI:90616"/>
        <dbReference type="EC" id="2.1.1.72"/>
    </reaction>
</comment>
<dbReference type="Proteomes" id="UP000265964">
    <property type="component" value="Unassembled WGS sequence"/>
</dbReference>
<accession>A0A3A1YFA9</accession>
<gene>
    <name evidence="7" type="ORF">CKF59_02185</name>
</gene>
<keyword evidence="5" id="KW-0949">S-adenosyl-L-methionine</keyword>
<dbReference type="EC" id="2.1.1.72" evidence="2"/>
<dbReference type="Pfam" id="PF02086">
    <property type="entry name" value="MethyltransfD12"/>
    <property type="match status" value="1"/>
</dbReference>
<dbReference type="PANTHER" id="PTHR30481">
    <property type="entry name" value="DNA ADENINE METHYLASE"/>
    <property type="match status" value="1"/>
</dbReference>
<dbReference type="GO" id="GO:0009007">
    <property type="term" value="F:site-specific DNA-methyltransferase (adenine-specific) activity"/>
    <property type="evidence" value="ECO:0007669"/>
    <property type="project" value="UniProtKB-EC"/>
</dbReference>
<comment type="similarity">
    <text evidence="1">Belongs to the N(4)/N(6)-methyltransferase family.</text>
</comment>
<dbReference type="PANTHER" id="PTHR30481:SF3">
    <property type="entry name" value="DNA ADENINE METHYLASE"/>
    <property type="match status" value="1"/>
</dbReference>
<dbReference type="GO" id="GO:0009307">
    <property type="term" value="P:DNA restriction-modification system"/>
    <property type="evidence" value="ECO:0007669"/>
    <property type="project" value="InterPro"/>
</dbReference>
<evidence type="ECO:0000256" key="3">
    <source>
        <dbReference type="ARBA" id="ARBA00022603"/>
    </source>
</evidence>
<keyword evidence="3" id="KW-0489">Methyltransferase</keyword>
<evidence type="ECO:0000256" key="5">
    <source>
        <dbReference type="ARBA" id="ARBA00022691"/>
    </source>
</evidence>
<dbReference type="InterPro" id="IPR029063">
    <property type="entry name" value="SAM-dependent_MTases_sf"/>
</dbReference>
<evidence type="ECO:0000313" key="8">
    <source>
        <dbReference type="Proteomes" id="UP000265964"/>
    </source>
</evidence>
<organism evidence="7 8">
    <name type="scientific">Psittacicella gerlachiana</name>
    <dbReference type="NCBI Taxonomy" id="2028574"/>
    <lineage>
        <taxon>Bacteria</taxon>
        <taxon>Pseudomonadati</taxon>
        <taxon>Pseudomonadota</taxon>
        <taxon>Gammaproteobacteria</taxon>
        <taxon>Pasteurellales</taxon>
        <taxon>Psittacicellaceae</taxon>
        <taxon>Psittacicella</taxon>
    </lineage>
</organism>
<dbReference type="GO" id="GO:0043565">
    <property type="term" value="F:sequence-specific DNA binding"/>
    <property type="evidence" value="ECO:0007669"/>
    <property type="project" value="TreeGrafter"/>
</dbReference>
<dbReference type="GO" id="GO:0006298">
    <property type="term" value="P:mismatch repair"/>
    <property type="evidence" value="ECO:0007669"/>
    <property type="project" value="TreeGrafter"/>
</dbReference>
<evidence type="ECO:0000256" key="6">
    <source>
        <dbReference type="ARBA" id="ARBA00047942"/>
    </source>
</evidence>
<comment type="caution">
    <text evidence="7">The sequence shown here is derived from an EMBL/GenBank/DDBJ whole genome shotgun (WGS) entry which is preliminary data.</text>
</comment>